<dbReference type="InterPro" id="IPR043129">
    <property type="entry name" value="ATPase_NBD"/>
</dbReference>
<dbReference type="RefSeq" id="WP_014731029.1">
    <property type="nucleotide sequence ID" value="NC_017934.1"/>
</dbReference>
<evidence type="ECO:0000256" key="1">
    <source>
        <dbReference type="ARBA" id="ARBA00006479"/>
    </source>
</evidence>
<proteinExistence type="inferred from homology"/>
<dbReference type="InterPro" id="IPR036388">
    <property type="entry name" value="WH-like_DNA-bd_sf"/>
</dbReference>
<comment type="similarity">
    <text evidence="1">Belongs to the ROK (NagC/XylR) family.</text>
</comment>
<dbReference type="STRING" id="660470.Theba_1396"/>
<dbReference type="AlphaFoldDB" id="I2F581"/>
<evidence type="ECO:0000313" key="3">
    <source>
        <dbReference type="Proteomes" id="UP000002881"/>
    </source>
</evidence>
<dbReference type="eggNOG" id="COG1940">
    <property type="taxonomic scope" value="Bacteria"/>
</dbReference>
<dbReference type="Gene3D" id="3.30.420.40">
    <property type="match status" value="2"/>
</dbReference>
<name>I2F581_9BACT</name>
<dbReference type="Proteomes" id="UP000002881">
    <property type="component" value="Chromosome"/>
</dbReference>
<dbReference type="GO" id="GO:0016301">
    <property type="term" value="F:kinase activity"/>
    <property type="evidence" value="ECO:0007669"/>
    <property type="project" value="UniProtKB-KW"/>
</dbReference>
<protein>
    <submittedName>
        <fullName evidence="2">Transcriptional regulator/sugar kinase</fullName>
    </submittedName>
</protein>
<evidence type="ECO:0000313" key="2">
    <source>
        <dbReference type="EMBL" id="AFK07084.1"/>
    </source>
</evidence>
<dbReference type="PANTHER" id="PTHR18964:SF110">
    <property type="entry name" value="TRANSCRIPTIONAL REGULATOR, XYLR-RELATED"/>
    <property type="match status" value="1"/>
</dbReference>
<dbReference type="EMBL" id="CP003532">
    <property type="protein sequence ID" value="AFK07084.1"/>
    <property type="molecule type" value="Genomic_DNA"/>
</dbReference>
<dbReference type="InterPro" id="IPR036390">
    <property type="entry name" value="WH_DNA-bd_sf"/>
</dbReference>
<dbReference type="GeneID" id="87107199"/>
<dbReference type="Pfam" id="PF00480">
    <property type="entry name" value="ROK"/>
    <property type="match status" value="1"/>
</dbReference>
<dbReference type="SUPFAM" id="SSF53067">
    <property type="entry name" value="Actin-like ATPase domain"/>
    <property type="match status" value="1"/>
</dbReference>
<dbReference type="HOGENOM" id="CLU_036604_13_1_0"/>
<dbReference type="PROSITE" id="PS01125">
    <property type="entry name" value="ROK"/>
    <property type="match status" value="1"/>
</dbReference>
<organism evidence="2 3">
    <name type="scientific">Mesotoga prima MesG1.Ag.4.2</name>
    <dbReference type="NCBI Taxonomy" id="660470"/>
    <lineage>
        <taxon>Bacteria</taxon>
        <taxon>Thermotogati</taxon>
        <taxon>Thermotogota</taxon>
        <taxon>Thermotogae</taxon>
        <taxon>Kosmotogales</taxon>
        <taxon>Kosmotogaceae</taxon>
        <taxon>Mesotoga</taxon>
    </lineage>
</organism>
<keyword evidence="3" id="KW-1185">Reference proteome</keyword>
<dbReference type="InterPro" id="IPR000600">
    <property type="entry name" value="ROK"/>
</dbReference>
<sequence>MVGKKLDSENIGRSNRKLILQLLRKNPATTRRDLAVASGLNPSTVTKIIKDFLSMGLCEEVRAEETGRIGRKAIVLRLNRKAFMSVVIDIGVEETIIGKGFFDGSVSVVSRFRTPRDFDQFMDLLTKKTSLISRNIPKSRFLGYSLSVPGIVDVENSRIVYVPHLGWKDLVLRERLSRRYPVFLDNEANLSLIAEKWNNPDVVSVRDIVFVYVSEGIGCGVMFDGQIYRGRDYSAGEFGHMTVQIDGKKCYCGNFGCWETIASTEAIVNLATELGLELKGTSNNEKYLNCLRSTDASYEPLLREIERSLGVGIVNIVNSLDPEVVVLGGVASILPEVSLRNLLDFVNSRVLYATGQNVKVIRSMLHEKGMASSKMIGAALHIIDRKTVDLV</sequence>
<dbReference type="eggNOG" id="COG1846">
    <property type="taxonomic scope" value="Bacteria"/>
</dbReference>
<dbReference type="SUPFAM" id="SSF46785">
    <property type="entry name" value="Winged helix' DNA-binding domain"/>
    <property type="match status" value="1"/>
</dbReference>
<keyword evidence="2" id="KW-0808">Transferase</keyword>
<dbReference type="Gene3D" id="1.10.10.10">
    <property type="entry name" value="Winged helix-like DNA-binding domain superfamily/Winged helix DNA-binding domain"/>
    <property type="match status" value="1"/>
</dbReference>
<keyword evidence="2" id="KW-0418">Kinase</keyword>
<dbReference type="Pfam" id="PF13412">
    <property type="entry name" value="HTH_24"/>
    <property type="match status" value="1"/>
</dbReference>
<reference evidence="2 3" key="1">
    <citation type="journal article" date="2012" name="Genome Biol. Evol.">
        <title>Genome Sequence of the Mesophilic Thermotogales Bacterium Mesotoga prima MesG1.Ag.4.2 Reveals the Largest Thermotogales Genome To Date.</title>
        <authorList>
            <person name="Zhaxybayeva O."/>
            <person name="Swithers K.S."/>
            <person name="Foght J."/>
            <person name="Green A.G."/>
            <person name="Bruce D."/>
            <person name="Detter C."/>
            <person name="Han S."/>
            <person name="Teshima H."/>
            <person name="Han J."/>
            <person name="Woyke T."/>
            <person name="Pitluck S."/>
            <person name="Nolan M."/>
            <person name="Ivanova N."/>
            <person name="Pati A."/>
            <person name="Land M.L."/>
            <person name="Dlutek M."/>
            <person name="Doolittle W.F."/>
            <person name="Noll K.M."/>
            <person name="Nesbo C.L."/>
        </authorList>
    </citation>
    <scope>NUCLEOTIDE SEQUENCE [LARGE SCALE GENOMIC DNA]</scope>
    <source>
        <strain evidence="3">mesG1.Ag.4.2</strain>
    </source>
</reference>
<dbReference type="InterPro" id="IPR049874">
    <property type="entry name" value="ROK_cs"/>
</dbReference>
<dbReference type="PANTHER" id="PTHR18964">
    <property type="entry name" value="ROK (REPRESSOR, ORF, KINASE) FAMILY"/>
    <property type="match status" value="1"/>
</dbReference>
<accession>I2F581</accession>
<gene>
    <name evidence="2" type="ORF">Theba_1396</name>
</gene>
<dbReference type="KEGG" id="mpg:Theba_1396"/>